<gene>
    <name evidence="1" type="ORF">E0H92_37220</name>
</gene>
<evidence type="ECO:0000313" key="2">
    <source>
        <dbReference type="Proteomes" id="UP000294225"/>
    </source>
</evidence>
<dbReference type="Proteomes" id="UP000294225">
    <property type="component" value="Unassembled WGS sequence"/>
</dbReference>
<sequence length="196" mass="20843">MWPFRSEAEAADWQRVYRSQGTQPWHLDAGQTALAFTTGFLGFGEIDLVVSRSVRADEAYVSVGYQADGNRPSVAAVLHLARLGQGSDAPWEVVGSRDSSLTLTQPRYGAAAGSPLTVGGRITGVDESIRIDVRQVSSSDRIGSFCCVPAGGQNQPWSARVSFRTPTDPAVVIVASTGGHYQGVEAFAVTAIRSID</sequence>
<dbReference type="AlphaFoldDB" id="A0A4R0IG96"/>
<dbReference type="EMBL" id="SJKC01000007">
    <property type="protein sequence ID" value="TCC31080.1"/>
    <property type="molecule type" value="Genomic_DNA"/>
</dbReference>
<name>A0A4R0IG96_9ACTN</name>
<organism evidence="1 2">
    <name type="scientific">Kribbella speibonae</name>
    <dbReference type="NCBI Taxonomy" id="1572660"/>
    <lineage>
        <taxon>Bacteria</taxon>
        <taxon>Bacillati</taxon>
        <taxon>Actinomycetota</taxon>
        <taxon>Actinomycetes</taxon>
        <taxon>Propionibacteriales</taxon>
        <taxon>Kribbellaceae</taxon>
        <taxon>Kribbella</taxon>
    </lineage>
</organism>
<comment type="caution">
    <text evidence="1">The sequence shown here is derived from an EMBL/GenBank/DDBJ whole genome shotgun (WGS) entry which is preliminary data.</text>
</comment>
<protein>
    <submittedName>
        <fullName evidence="1">Uncharacterized protein</fullName>
    </submittedName>
</protein>
<reference evidence="1 2" key="1">
    <citation type="submission" date="2019-02" db="EMBL/GenBank/DDBJ databases">
        <title>Kribbella capetownensis sp. nov. and Kribbella speibonae sp. nov., isolated from soil.</title>
        <authorList>
            <person name="Curtis S.M."/>
            <person name="Norton I."/>
            <person name="Everest G.J."/>
            <person name="Meyers P.R."/>
        </authorList>
    </citation>
    <scope>NUCLEOTIDE SEQUENCE [LARGE SCALE GENOMIC DNA]</scope>
    <source>
        <strain evidence="1 2">YM55</strain>
    </source>
</reference>
<proteinExistence type="predicted"/>
<evidence type="ECO:0000313" key="1">
    <source>
        <dbReference type="EMBL" id="TCC31080.1"/>
    </source>
</evidence>
<accession>A0A4R0IG96</accession>